<sequence length="70" mass="8120">MLDQTVPYKLNEKSDIYCLGVLFWELTSSLFINDLEDNHIALGEAVLFTLNHFPWEIYGYQVITSLIINP</sequence>
<proteinExistence type="predicted"/>
<evidence type="ECO:0008006" key="3">
    <source>
        <dbReference type="Google" id="ProtNLM"/>
    </source>
</evidence>
<evidence type="ECO:0000313" key="2">
    <source>
        <dbReference type="Proteomes" id="UP000018888"/>
    </source>
</evidence>
<dbReference type="SUPFAM" id="SSF56112">
    <property type="entry name" value="Protein kinase-like (PK-like)"/>
    <property type="match status" value="1"/>
</dbReference>
<gene>
    <name evidence="1" type="ORF">GLOIN_2v1788465</name>
</gene>
<dbReference type="AlphaFoldDB" id="A0A2P4P3M7"/>
<keyword evidence="2" id="KW-1185">Reference proteome</keyword>
<name>A0A2P4P3M7_RHIID</name>
<reference evidence="1 2" key="2">
    <citation type="journal article" date="2018" name="New Phytol.">
        <title>High intraspecific genome diversity in the model arbuscular mycorrhizal symbiont Rhizophagus irregularis.</title>
        <authorList>
            <person name="Chen E.C.H."/>
            <person name="Morin E."/>
            <person name="Beaudet D."/>
            <person name="Noel J."/>
            <person name="Yildirir G."/>
            <person name="Ndikumana S."/>
            <person name="Charron P."/>
            <person name="St-Onge C."/>
            <person name="Giorgi J."/>
            <person name="Kruger M."/>
            <person name="Marton T."/>
            <person name="Ropars J."/>
            <person name="Grigoriev I.V."/>
            <person name="Hainaut M."/>
            <person name="Henrissat B."/>
            <person name="Roux C."/>
            <person name="Martin F."/>
            <person name="Corradi N."/>
        </authorList>
    </citation>
    <scope>NUCLEOTIDE SEQUENCE [LARGE SCALE GENOMIC DNA]</scope>
    <source>
        <strain evidence="1 2">DAOM 197198</strain>
    </source>
</reference>
<protein>
    <recommendedName>
        <fullName evidence="3">Protein kinase domain-containing protein</fullName>
    </recommendedName>
</protein>
<reference evidence="1 2" key="1">
    <citation type="journal article" date="2013" name="Proc. Natl. Acad. Sci. U.S.A.">
        <title>Genome of an arbuscular mycorrhizal fungus provides insight into the oldest plant symbiosis.</title>
        <authorList>
            <person name="Tisserant E."/>
            <person name="Malbreil M."/>
            <person name="Kuo A."/>
            <person name="Kohler A."/>
            <person name="Symeonidi A."/>
            <person name="Balestrini R."/>
            <person name="Charron P."/>
            <person name="Duensing N."/>
            <person name="Frei Dit Frey N."/>
            <person name="Gianinazzi-Pearson V."/>
            <person name="Gilbert L.B."/>
            <person name="Handa Y."/>
            <person name="Herr J.R."/>
            <person name="Hijri M."/>
            <person name="Koul R."/>
            <person name="Kawaguchi M."/>
            <person name="Krajinski F."/>
            <person name="Lammers P.J."/>
            <person name="Masclaux F.G."/>
            <person name="Murat C."/>
            <person name="Morin E."/>
            <person name="Ndikumana S."/>
            <person name="Pagni M."/>
            <person name="Petitpierre D."/>
            <person name="Requena N."/>
            <person name="Rosikiewicz P."/>
            <person name="Riley R."/>
            <person name="Saito K."/>
            <person name="San Clemente H."/>
            <person name="Shapiro H."/>
            <person name="van Tuinen D."/>
            <person name="Becard G."/>
            <person name="Bonfante P."/>
            <person name="Paszkowski U."/>
            <person name="Shachar-Hill Y.Y."/>
            <person name="Tuskan G.A."/>
            <person name="Young P.W."/>
            <person name="Sanders I.R."/>
            <person name="Henrissat B."/>
            <person name="Rensing S.A."/>
            <person name="Grigoriev I.V."/>
            <person name="Corradi N."/>
            <person name="Roux C."/>
            <person name="Martin F."/>
        </authorList>
    </citation>
    <scope>NUCLEOTIDE SEQUENCE [LARGE SCALE GENOMIC DNA]</scope>
    <source>
        <strain evidence="1 2">DAOM 197198</strain>
    </source>
</reference>
<dbReference type="Proteomes" id="UP000018888">
    <property type="component" value="Unassembled WGS sequence"/>
</dbReference>
<dbReference type="InterPro" id="IPR011009">
    <property type="entry name" value="Kinase-like_dom_sf"/>
</dbReference>
<dbReference type="EMBL" id="AUPC02000417">
    <property type="protein sequence ID" value="POG59978.1"/>
    <property type="molecule type" value="Genomic_DNA"/>
</dbReference>
<accession>A0A2P4P3M7</accession>
<evidence type="ECO:0000313" key="1">
    <source>
        <dbReference type="EMBL" id="POG59978.1"/>
    </source>
</evidence>
<organism evidence="1 2">
    <name type="scientific">Rhizophagus irregularis (strain DAOM 181602 / DAOM 197198 / MUCL 43194)</name>
    <name type="common">Arbuscular mycorrhizal fungus</name>
    <name type="synonym">Glomus intraradices</name>
    <dbReference type="NCBI Taxonomy" id="747089"/>
    <lineage>
        <taxon>Eukaryota</taxon>
        <taxon>Fungi</taxon>
        <taxon>Fungi incertae sedis</taxon>
        <taxon>Mucoromycota</taxon>
        <taxon>Glomeromycotina</taxon>
        <taxon>Glomeromycetes</taxon>
        <taxon>Glomerales</taxon>
        <taxon>Glomeraceae</taxon>
        <taxon>Rhizophagus</taxon>
    </lineage>
</organism>
<comment type="caution">
    <text evidence="1">The sequence shown here is derived from an EMBL/GenBank/DDBJ whole genome shotgun (WGS) entry which is preliminary data.</text>
</comment>